<feature type="region of interest" description="Disordered" evidence="4">
    <location>
        <begin position="24"/>
        <end position="48"/>
    </location>
</feature>
<dbReference type="GO" id="GO:0055085">
    <property type="term" value="P:transmembrane transport"/>
    <property type="evidence" value="ECO:0007669"/>
    <property type="project" value="InterPro"/>
</dbReference>
<dbReference type="EMBL" id="ADLK01000009">
    <property type="protein sequence ID" value="KMW22441.1"/>
    <property type="molecule type" value="Genomic_DNA"/>
</dbReference>
<dbReference type="AlphaFoldDB" id="A0A0J9CD90"/>
<dbReference type="RefSeq" id="WP_007862935.1">
    <property type="nucleotide sequence ID" value="NZ_KQ235876.1"/>
</dbReference>
<dbReference type="PANTHER" id="PTHR43649">
    <property type="entry name" value="ARABINOSE-BINDING PROTEIN-RELATED"/>
    <property type="match status" value="1"/>
</dbReference>
<evidence type="ECO:0000256" key="5">
    <source>
        <dbReference type="SAM" id="SignalP"/>
    </source>
</evidence>
<reference evidence="6 7" key="1">
    <citation type="submission" date="2011-04" db="EMBL/GenBank/DDBJ databases">
        <title>The Genome Sequence of Clostridium citroniae WAL-19142.</title>
        <authorList>
            <consortium name="The Broad Institute Genome Sequencing Platform"/>
            <person name="Earl A."/>
            <person name="Ward D."/>
            <person name="Feldgarden M."/>
            <person name="Gevers D."/>
            <person name="Warren Y.A."/>
            <person name="Tyrrell K.L."/>
            <person name="Citron D.M."/>
            <person name="Goldstein E.J."/>
            <person name="Daigneault M."/>
            <person name="Allen-Vercoe E."/>
            <person name="Young S.K."/>
            <person name="Zeng Q."/>
            <person name="Gargeya S."/>
            <person name="Fitzgerald M."/>
            <person name="Haas B."/>
            <person name="Abouelleil A."/>
            <person name="Alvarado L."/>
            <person name="Arachchi H.M."/>
            <person name="Berlin A."/>
            <person name="Brown A."/>
            <person name="Chapman S.B."/>
            <person name="Chen Z."/>
            <person name="Dunbar C."/>
            <person name="Freedman E."/>
            <person name="Gearin G."/>
            <person name="Gellesch M."/>
            <person name="Goldberg J."/>
            <person name="Griggs A."/>
            <person name="Gujja S."/>
            <person name="Heilman E.R."/>
            <person name="Heiman D."/>
            <person name="Howarth C."/>
            <person name="Larson L."/>
            <person name="Lui A."/>
            <person name="MacDonald P.J."/>
            <person name="Mehta T."/>
            <person name="Montmayeur A."/>
            <person name="Murphy C."/>
            <person name="Neiman D."/>
            <person name="Pearson M."/>
            <person name="Priest M."/>
            <person name="Roberts A."/>
            <person name="Saif S."/>
            <person name="Shea T."/>
            <person name="Shenoy N."/>
            <person name="Sisk P."/>
            <person name="Stolte C."/>
            <person name="Sykes S."/>
            <person name="White J."/>
            <person name="Yandava C."/>
            <person name="Wortman J."/>
            <person name="Nusbaum C."/>
            <person name="Birren B."/>
        </authorList>
    </citation>
    <scope>NUCLEOTIDE SEQUENCE [LARGE SCALE GENOMIC DNA]</scope>
    <source>
        <strain evidence="6 7">WAL-19142</strain>
    </source>
</reference>
<dbReference type="InterPro" id="IPR006059">
    <property type="entry name" value="SBP"/>
</dbReference>
<gene>
    <name evidence="6" type="ORF">HMPREF9470_01320</name>
</gene>
<dbReference type="PROSITE" id="PS01037">
    <property type="entry name" value="SBP_BACTERIAL_1"/>
    <property type="match status" value="1"/>
</dbReference>
<dbReference type="Gene3D" id="3.40.190.10">
    <property type="entry name" value="Periplasmic binding protein-like II"/>
    <property type="match status" value="2"/>
</dbReference>
<dbReference type="SUPFAM" id="SSF53850">
    <property type="entry name" value="Periplasmic binding protein-like II"/>
    <property type="match status" value="1"/>
</dbReference>
<keyword evidence="3 5" id="KW-0732">Signal</keyword>
<feature type="signal peptide" evidence="5">
    <location>
        <begin position="1"/>
        <end position="23"/>
    </location>
</feature>
<evidence type="ECO:0000256" key="3">
    <source>
        <dbReference type="ARBA" id="ARBA00022729"/>
    </source>
</evidence>
<evidence type="ECO:0000313" key="7">
    <source>
        <dbReference type="Proteomes" id="UP000037392"/>
    </source>
</evidence>
<evidence type="ECO:0000256" key="2">
    <source>
        <dbReference type="ARBA" id="ARBA00022448"/>
    </source>
</evidence>
<dbReference type="GeneID" id="93165818"/>
<dbReference type="InterPro" id="IPR006061">
    <property type="entry name" value="SBP_1_CS"/>
</dbReference>
<comment type="caution">
    <text evidence="6">The sequence shown here is derived from an EMBL/GenBank/DDBJ whole genome shotgun (WGS) entry which is preliminary data.</text>
</comment>
<organism evidence="6 7">
    <name type="scientific">[Clostridium] citroniae WAL-19142</name>
    <dbReference type="NCBI Taxonomy" id="742734"/>
    <lineage>
        <taxon>Bacteria</taxon>
        <taxon>Bacillati</taxon>
        <taxon>Bacillota</taxon>
        <taxon>Clostridia</taxon>
        <taxon>Lachnospirales</taxon>
        <taxon>Lachnospiraceae</taxon>
        <taxon>Enterocloster</taxon>
    </lineage>
</organism>
<dbReference type="InterPro" id="IPR050490">
    <property type="entry name" value="Bact_solute-bd_prot1"/>
</dbReference>
<accession>A0A0J9CD90</accession>
<keyword evidence="2" id="KW-0813">Transport</keyword>
<dbReference type="Pfam" id="PF01547">
    <property type="entry name" value="SBP_bac_1"/>
    <property type="match status" value="1"/>
</dbReference>
<evidence type="ECO:0000256" key="1">
    <source>
        <dbReference type="ARBA" id="ARBA00008520"/>
    </source>
</evidence>
<dbReference type="Proteomes" id="UP000037392">
    <property type="component" value="Unassembled WGS sequence"/>
</dbReference>
<feature type="chain" id="PRO_5005315835" evidence="5">
    <location>
        <begin position="24"/>
        <end position="443"/>
    </location>
</feature>
<evidence type="ECO:0000256" key="4">
    <source>
        <dbReference type="SAM" id="MobiDB-lite"/>
    </source>
</evidence>
<proteinExistence type="inferred from homology"/>
<comment type="similarity">
    <text evidence="1">Belongs to the bacterial solute-binding protein 1 family.</text>
</comment>
<dbReference type="PATRIC" id="fig|742734.4.peg.1415"/>
<protein>
    <submittedName>
        <fullName evidence="6">Uncharacterized protein</fullName>
    </submittedName>
</protein>
<evidence type="ECO:0000313" key="6">
    <source>
        <dbReference type="EMBL" id="KMW22441.1"/>
    </source>
</evidence>
<dbReference type="OrthoDB" id="9798191at2"/>
<name>A0A0J9CD90_9FIRM</name>
<sequence length="443" mass="48520">MKKLALAALAGLMAVNMIGCSKAPEEPVQTAEQTSAEKAGEKEDSQGEAAASTGVTIEFLYNLNGEAVSDAVQEVCKQFTQETGIGVEAVMPGSNFSDIMKTRMASNQLPDAWTTHGWAVARYAEYLAPLNDFSFASHISPSIQEQITDQDGNLFTLPIDMDLTGIIYNVNVLKEAGVNVDDIKTWADFETACEQIKEAGKTPIQLGGKDNYTIGNMMDFVAPTLITNQDEANQQALLDGSFDWSKWNTVVEMIDSWRQKGYFNTDAVTADYMTGIKALAAEKAAFMFTAASGITETYVQNPDTEMGFMPLPAREEGLKQALMTGEHFAVGMSKTTEHPEEVKQFMDFLAREDICSYLATKCGMPSGLDNVESDTGRLAPYYDKYSTDSSILNIPYFDRKYLPSGMWNDLCVTGATLLSGQSDALTISVDQMKSSYEEKKAQE</sequence>